<dbReference type="InterPro" id="IPR000683">
    <property type="entry name" value="Gfo/Idh/MocA-like_OxRdtase_N"/>
</dbReference>
<dbReference type="SUPFAM" id="SSF51735">
    <property type="entry name" value="NAD(P)-binding Rossmann-fold domains"/>
    <property type="match status" value="1"/>
</dbReference>
<dbReference type="SUPFAM" id="SSF55347">
    <property type="entry name" value="Glyceraldehyde-3-phosphate dehydrogenase-like, C-terminal domain"/>
    <property type="match status" value="1"/>
</dbReference>
<dbReference type="InterPro" id="IPR055170">
    <property type="entry name" value="GFO_IDH_MocA-like_dom"/>
</dbReference>
<sequence>MVTRLRLGVIGAGLKAAEYAASWVAMPEVEFVALSDTSPSSLDRLASICAGAGAARPQCFADYREMLADCGDGLDIVYVSTPHAFHAEQAIAVAERGIDLFLEKPMVTTVPEAEALIAAQKRGKGTIVTAFQGGLSPLVLDTRRRSLNGEFGELVAISGMIWESWSSNYAGHWKQTPEISGGGFMFDTGAHLMNTVCLLANSDFASVGAYMDNRGAPVDIVTAVSARLANGALATLTAAGEGPKGCASFISLFFTKAIVRIDAWGGWRELVLDSVTQPRETAEILDNPLKSFLAIRAGSMENTGSVEMGLRFARLWDAIKASARADGTPVHIGAAGGQMER</sequence>
<dbReference type="AlphaFoldDB" id="A0A1I4SNH4"/>
<feature type="domain" description="Gfo/Idh/MocA-like oxidoreductase N-terminal" evidence="1">
    <location>
        <begin position="6"/>
        <end position="125"/>
    </location>
</feature>
<evidence type="ECO:0000313" key="3">
    <source>
        <dbReference type="EMBL" id="PKR88418.1"/>
    </source>
</evidence>
<dbReference type="OrthoDB" id="9792935at2"/>
<comment type="caution">
    <text evidence="3">The sequence shown here is derived from an EMBL/GenBank/DDBJ whole genome shotgun (WGS) entry which is preliminary data.</text>
</comment>
<proteinExistence type="predicted"/>
<dbReference type="Pfam" id="PF22725">
    <property type="entry name" value="GFO_IDH_MocA_C3"/>
    <property type="match status" value="1"/>
</dbReference>
<dbReference type="PANTHER" id="PTHR43377:SF1">
    <property type="entry name" value="BILIVERDIN REDUCTASE A"/>
    <property type="match status" value="1"/>
</dbReference>
<keyword evidence="4" id="KW-1185">Reference proteome</keyword>
<dbReference type="GO" id="GO:0000166">
    <property type="term" value="F:nucleotide binding"/>
    <property type="evidence" value="ECO:0007669"/>
    <property type="project" value="InterPro"/>
</dbReference>
<gene>
    <name evidence="3" type="ORF">CXZ10_13450</name>
</gene>
<dbReference type="EMBL" id="PJNW01000011">
    <property type="protein sequence ID" value="PKR88418.1"/>
    <property type="molecule type" value="Genomic_DNA"/>
</dbReference>
<reference evidence="3 4" key="1">
    <citation type="submission" date="2017-12" db="EMBL/GenBank/DDBJ databases">
        <title>Anaerobic carbon monoxide metabolism by Pleomorphomonas carboxyditropha sp. nov., a new mesophilic hydrogenogenic carboxidotroph.</title>
        <authorList>
            <person name="Esquivel-Elizondo S."/>
            <person name="Krajmalnik-Brown R."/>
        </authorList>
    </citation>
    <scope>NUCLEOTIDE SEQUENCE [LARGE SCALE GENOMIC DNA]</scope>
    <source>
        <strain evidence="3 4">R5-392</strain>
    </source>
</reference>
<evidence type="ECO:0000313" key="4">
    <source>
        <dbReference type="Proteomes" id="UP000233491"/>
    </source>
</evidence>
<dbReference type="RefSeq" id="WP_101289872.1">
    <property type="nucleotide sequence ID" value="NZ_FOUQ01000004.1"/>
</dbReference>
<feature type="domain" description="GFO/IDH/MocA-like oxidoreductase" evidence="2">
    <location>
        <begin position="146"/>
        <end position="257"/>
    </location>
</feature>
<organism evidence="3 4">
    <name type="scientific">Pleomorphomonas diazotrophica</name>
    <dbReference type="NCBI Taxonomy" id="1166257"/>
    <lineage>
        <taxon>Bacteria</taxon>
        <taxon>Pseudomonadati</taxon>
        <taxon>Pseudomonadota</taxon>
        <taxon>Alphaproteobacteria</taxon>
        <taxon>Hyphomicrobiales</taxon>
        <taxon>Pleomorphomonadaceae</taxon>
        <taxon>Pleomorphomonas</taxon>
    </lineage>
</organism>
<dbReference type="Proteomes" id="UP000233491">
    <property type="component" value="Unassembled WGS sequence"/>
</dbReference>
<evidence type="ECO:0000259" key="2">
    <source>
        <dbReference type="Pfam" id="PF22725"/>
    </source>
</evidence>
<dbReference type="PANTHER" id="PTHR43377">
    <property type="entry name" value="BILIVERDIN REDUCTASE A"/>
    <property type="match status" value="1"/>
</dbReference>
<accession>A0A1I4SNH4</accession>
<dbReference type="InterPro" id="IPR036291">
    <property type="entry name" value="NAD(P)-bd_dom_sf"/>
</dbReference>
<protein>
    <submittedName>
        <fullName evidence="3">Oxidoreductase</fullName>
    </submittedName>
</protein>
<dbReference type="Pfam" id="PF01408">
    <property type="entry name" value="GFO_IDH_MocA"/>
    <property type="match status" value="1"/>
</dbReference>
<dbReference type="Gene3D" id="3.40.50.720">
    <property type="entry name" value="NAD(P)-binding Rossmann-like Domain"/>
    <property type="match status" value="1"/>
</dbReference>
<dbReference type="InterPro" id="IPR051450">
    <property type="entry name" value="Gfo/Idh/MocA_Oxidoreductases"/>
</dbReference>
<evidence type="ECO:0000259" key="1">
    <source>
        <dbReference type="Pfam" id="PF01408"/>
    </source>
</evidence>
<dbReference type="Gene3D" id="3.30.360.10">
    <property type="entry name" value="Dihydrodipicolinate Reductase, domain 2"/>
    <property type="match status" value="1"/>
</dbReference>
<name>A0A1I4SNH4_9HYPH</name>